<evidence type="ECO:0000313" key="1">
    <source>
        <dbReference type="EMBL" id="NEW74980.1"/>
    </source>
</evidence>
<name>A0A6G4AP08_9ACTN</name>
<organism evidence="1 2">
    <name type="scientific">Streptomyces rhizosphaericus</name>
    <dbReference type="NCBI Taxonomy" id="114699"/>
    <lineage>
        <taxon>Bacteria</taxon>
        <taxon>Bacillati</taxon>
        <taxon>Actinomycetota</taxon>
        <taxon>Actinomycetes</taxon>
        <taxon>Kitasatosporales</taxon>
        <taxon>Streptomycetaceae</taxon>
        <taxon>Streptomyces</taxon>
        <taxon>Streptomyces violaceusniger group</taxon>
    </lineage>
</organism>
<comment type="caution">
    <text evidence="1">The sequence shown here is derived from an EMBL/GenBank/DDBJ whole genome shotgun (WGS) entry which is preliminary data.</text>
</comment>
<sequence>MKRWLAFIERGITEHMQFGLIHPDGTPEQLPCADWCYACRVEKAEAAIARVRALRQQARTEAPDAQGPTWEALDIALDSPAAEQVGPPTTYAEAQQQHIEILHRRRAAVEAVIHAWDQRELDAIRDLVRLSSAKLTTNQEQSGTNLPPLTSS</sequence>
<dbReference type="RefSeq" id="WP_164432986.1">
    <property type="nucleotide sequence ID" value="NZ_JAAIKT010000051.1"/>
</dbReference>
<protein>
    <submittedName>
        <fullName evidence="1">Uncharacterized protein</fullName>
    </submittedName>
</protein>
<accession>A0A6G4AP08</accession>
<evidence type="ECO:0000313" key="2">
    <source>
        <dbReference type="Proteomes" id="UP000476310"/>
    </source>
</evidence>
<proteinExistence type="predicted"/>
<keyword evidence="2" id="KW-1185">Reference proteome</keyword>
<dbReference type="Proteomes" id="UP000476310">
    <property type="component" value="Unassembled WGS sequence"/>
</dbReference>
<gene>
    <name evidence="1" type="ORF">G4H13_32610</name>
</gene>
<dbReference type="EMBL" id="JAAIKT010000051">
    <property type="protein sequence ID" value="NEW74980.1"/>
    <property type="molecule type" value="Genomic_DNA"/>
</dbReference>
<dbReference type="AlphaFoldDB" id="A0A6G4AP08"/>
<reference evidence="1" key="1">
    <citation type="submission" date="2020-02" db="EMBL/GenBank/DDBJ databases">
        <title>A new Streptomyces sp. for controlling soil-borne diseases.</title>
        <authorList>
            <person name="Li X."/>
            <person name="Tian Y."/>
            <person name="Gao K."/>
        </authorList>
    </citation>
    <scope>NUCLEOTIDE SEQUENCE [LARGE SCALE GENOMIC DNA]</scope>
    <source>
        <strain evidence="1">0250</strain>
    </source>
</reference>